<protein>
    <submittedName>
        <fullName evidence="1">Uncharacterized protein</fullName>
    </submittedName>
</protein>
<gene>
    <name evidence="1" type="ORF">GCM10009858_24430</name>
</gene>
<keyword evidence="2" id="KW-1185">Reference proteome</keyword>
<dbReference type="Proteomes" id="UP001500730">
    <property type="component" value="Unassembled WGS sequence"/>
</dbReference>
<sequence length="265" mass="27903">MTVQFDAGVGRVRLDPATFEALVELGSGTRTGTADHRGPLEDLTAAGAVVDGRPHEVLTPGLAAVTRPLARLEAVVASRQSLLVHQGWMSVLSAVLADVGDGTYDFAGVATEFVPTTIVRLVRLRPRQRLASGSVTVTPDLLDGLIDSDDGRRSRVADDLATALSPHWGEVAELVRSGAWCFWSADVLWAPPGRTVRSDADLSSRRVSALDTTAGMLTLEGGADASGRDHLELTPTTPSDVWFMVSSILPSDADLGADLGADVQV</sequence>
<organism evidence="1 2">
    <name type="scientific">Terrabacter carboxydivorans</name>
    <dbReference type="NCBI Taxonomy" id="619730"/>
    <lineage>
        <taxon>Bacteria</taxon>
        <taxon>Bacillati</taxon>
        <taxon>Actinomycetota</taxon>
        <taxon>Actinomycetes</taxon>
        <taxon>Micrococcales</taxon>
        <taxon>Intrasporangiaceae</taxon>
        <taxon>Terrabacter</taxon>
    </lineage>
</organism>
<reference evidence="2" key="1">
    <citation type="journal article" date="2019" name="Int. J. Syst. Evol. Microbiol.">
        <title>The Global Catalogue of Microorganisms (GCM) 10K type strain sequencing project: providing services to taxonomists for standard genome sequencing and annotation.</title>
        <authorList>
            <consortium name="The Broad Institute Genomics Platform"/>
            <consortium name="The Broad Institute Genome Sequencing Center for Infectious Disease"/>
            <person name="Wu L."/>
            <person name="Ma J."/>
        </authorList>
    </citation>
    <scope>NUCLEOTIDE SEQUENCE [LARGE SCALE GENOMIC DNA]</scope>
    <source>
        <strain evidence="2">JCM 16259</strain>
    </source>
</reference>
<evidence type="ECO:0000313" key="1">
    <source>
        <dbReference type="EMBL" id="GAA2485609.1"/>
    </source>
</evidence>
<evidence type="ECO:0000313" key="2">
    <source>
        <dbReference type="Proteomes" id="UP001500730"/>
    </source>
</evidence>
<accession>A0ABP5YU87</accession>
<name>A0ABP5YU87_9MICO</name>
<dbReference type="EMBL" id="BAAARE010000010">
    <property type="protein sequence ID" value="GAA2485609.1"/>
    <property type="molecule type" value="Genomic_DNA"/>
</dbReference>
<dbReference type="RefSeq" id="WP_344255190.1">
    <property type="nucleotide sequence ID" value="NZ_BAAARE010000010.1"/>
</dbReference>
<proteinExistence type="predicted"/>
<comment type="caution">
    <text evidence="1">The sequence shown here is derived from an EMBL/GenBank/DDBJ whole genome shotgun (WGS) entry which is preliminary data.</text>
</comment>